<dbReference type="GO" id="GO:0030170">
    <property type="term" value="F:pyridoxal phosphate binding"/>
    <property type="evidence" value="ECO:0007669"/>
    <property type="project" value="TreeGrafter"/>
</dbReference>
<dbReference type="SUPFAM" id="SSF53383">
    <property type="entry name" value="PLP-dependent transferases"/>
    <property type="match status" value="1"/>
</dbReference>
<name>A0A1G1WNR0_9BACT</name>
<dbReference type="Gene3D" id="3.90.1150.10">
    <property type="entry name" value="Aspartate Aminotransferase, domain 1"/>
    <property type="match status" value="1"/>
</dbReference>
<proteinExistence type="inferred from homology"/>
<accession>A0A1G1WNR0</accession>
<evidence type="ECO:0000313" key="5">
    <source>
        <dbReference type="Proteomes" id="UP000178068"/>
    </source>
</evidence>
<evidence type="ECO:0000256" key="3">
    <source>
        <dbReference type="RuleBase" id="RU004508"/>
    </source>
</evidence>
<reference evidence="4 5" key="1">
    <citation type="journal article" date="2016" name="Nat. Commun.">
        <title>Thousands of microbial genomes shed light on interconnected biogeochemical processes in an aquifer system.</title>
        <authorList>
            <person name="Anantharaman K."/>
            <person name="Brown C.T."/>
            <person name="Hug L.A."/>
            <person name="Sharon I."/>
            <person name="Castelle C.J."/>
            <person name="Probst A.J."/>
            <person name="Thomas B.C."/>
            <person name="Singh A."/>
            <person name="Wilkins M.J."/>
            <person name="Karaoz U."/>
            <person name="Brodie E.L."/>
            <person name="Williams K.H."/>
            <person name="Hubbard S.S."/>
            <person name="Banfield J.F."/>
        </authorList>
    </citation>
    <scope>NUCLEOTIDE SEQUENCE [LARGE SCALE GENOMIC DNA]</scope>
</reference>
<gene>
    <name evidence="4" type="ORF">A3F35_01415</name>
</gene>
<comment type="similarity">
    <text evidence="3">Belongs to the DegT/DnrJ/EryC1 family.</text>
</comment>
<keyword evidence="2 3" id="KW-0663">Pyridoxal phosphate</keyword>
<dbReference type="PANTHER" id="PTHR30244">
    <property type="entry name" value="TRANSAMINASE"/>
    <property type="match status" value="1"/>
</dbReference>
<organism evidence="4 5">
    <name type="scientific">Candidatus Woykebacteria bacterium RIFCSPHIGHO2_12_FULL_45_10</name>
    <dbReference type="NCBI Taxonomy" id="1802603"/>
    <lineage>
        <taxon>Bacteria</taxon>
        <taxon>Candidatus Woykeibacteriota</taxon>
    </lineage>
</organism>
<dbReference type="GO" id="GO:0000271">
    <property type="term" value="P:polysaccharide biosynthetic process"/>
    <property type="evidence" value="ECO:0007669"/>
    <property type="project" value="TreeGrafter"/>
</dbReference>
<dbReference type="PANTHER" id="PTHR30244:SF34">
    <property type="entry name" value="DTDP-4-AMINO-4,6-DIDEOXYGALACTOSE TRANSAMINASE"/>
    <property type="match status" value="1"/>
</dbReference>
<dbReference type="EMBL" id="MHCZ01000034">
    <property type="protein sequence ID" value="OGY29376.1"/>
    <property type="molecule type" value="Genomic_DNA"/>
</dbReference>
<evidence type="ECO:0000313" key="4">
    <source>
        <dbReference type="EMBL" id="OGY29376.1"/>
    </source>
</evidence>
<evidence type="ECO:0000256" key="1">
    <source>
        <dbReference type="PIRSR" id="PIRSR000390-1"/>
    </source>
</evidence>
<dbReference type="InterPro" id="IPR015422">
    <property type="entry name" value="PyrdxlP-dep_Trfase_small"/>
</dbReference>
<dbReference type="Pfam" id="PF01041">
    <property type="entry name" value="DegT_DnrJ_EryC1"/>
    <property type="match status" value="2"/>
</dbReference>
<dbReference type="Gene3D" id="3.40.640.10">
    <property type="entry name" value="Type I PLP-dependent aspartate aminotransferase-like (Major domain)"/>
    <property type="match status" value="1"/>
</dbReference>
<dbReference type="AlphaFoldDB" id="A0A1G1WNR0"/>
<dbReference type="Proteomes" id="UP000178068">
    <property type="component" value="Unassembled WGS sequence"/>
</dbReference>
<evidence type="ECO:0008006" key="6">
    <source>
        <dbReference type="Google" id="ProtNLM"/>
    </source>
</evidence>
<sequence length="396" mass="44220">MTTAQIISRNLATPNRWLEGEFPEKLKSKLEEMFSGKIILTNACRSAIYLALQTAGIGKGDEVIIQAYTCNSVPNPILWAGAKPIFADIDPDTLNLDPRKAEEQITDRTKAILIQHTFGRPADIDKFRPLCQKHGLILVEDCAHALGSKYNNQQLGTFGDLSVFSFEKEKGIRALAGGALLVNNEKFAKHAEELNKSLPSSTLIQVAKVLNNYLTWRLLLRRIIANPAGKSLLSLLNKTDFFNILLSNKERVGERPNWYPAKMPNLYAQVALAQLGNIDKFNQERIAVAKKYSNLIKNSHFKLLEPFVGVNLRFPVFHPEATKIISQARSQGLWFGNWYNKEVYPDGVDVAALGYQPGSCPNAEKLASMTINLPNHINITESQINQVANFLNNYGN</sequence>
<evidence type="ECO:0000256" key="2">
    <source>
        <dbReference type="PIRSR" id="PIRSR000390-2"/>
    </source>
</evidence>
<dbReference type="GO" id="GO:0008483">
    <property type="term" value="F:transaminase activity"/>
    <property type="evidence" value="ECO:0007669"/>
    <property type="project" value="TreeGrafter"/>
</dbReference>
<protein>
    <recommendedName>
        <fullName evidence="6">Aminotransferase DegT</fullName>
    </recommendedName>
</protein>
<dbReference type="PIRSF" id="PIRSF000390">
    <property type="entry name" value="PLP_StrS"/>
    <property type="match status" value="1"/>
</dbReference>
<comment type="caution">
    <text evidence="4">The sequence shown here is derived from an EMBL/GenBank/DDBJ whole genome shotgun (WGS) entry which is preliminary data.</text>
</comment>
<dbReference type="InterPro" id="IPR015424">
    <property type="entry name" value="PyrdxlP-dep_Trfase"/>
</dbReference>
<feature type="modified residue" description="N6-(pyridoxal phosphate)lysine" evidence="2">
    <location>
        <position position="170"/>
    </location>
</feature>
<dbReference type="STRING" id="1802603.A3F35_01415"/>
<dbReference type="InterPro" id="IPR000653">
    <property type="entry name" value="DegT/StrS_aminotransferase"/>
</dbReference>
<dbReference type="InterPro" id="IPR015421">
    <property type="entry name" value="PyrdxlP-dep_Trfase_major"/>
</dbReference>
<feature type="active site" description="Proton acceptor" evidence="1">
    <location>
        <position position="170"/>
    </location>
</feature>